<dbReference type="RefSeq" id="WP_147670601.1">
    <property type="nucleotide sequence ID" value="NZ_CP120678.1"/>
</dbReference>
<evidence type="ECO:0000313" key="11">
    <source>
        <dbReference type="Proteomes" id="UP001243623"/>
    </source>
</evidence>
<dbReference type="KEGG" id="sgbi:P3F81_05515"/>
<evidence type="ECO:0000313" key="10">
    <source>
        <dbReference type="EMBL" id="WIW71754.1"/>
    </source>
</evidence>
<dbReference type="PANTHER" id="PTHR34981:SF1">
    <property type="entry name" value="CELL DIVISION PROTEIN ZAPA"/>
    <property type="match status" value="1"/>
</dbReference>
<protein>
    <recommendedName>
        <fullName evidence="2">Cell division protein ZapA</fullName>
    </recommendedName>
    <alternativeName>
        <fullName evidence="9">Z ring-associated protein ZapA</fullName>
    </alternativeName>
</protein>
<keyword evidence="3" id="KW-0963">Cytoplasm</keyword>
<sequence>MNEHKVKVKIFGESYALKGDLEAKRVQKLADFLDAQMRLIAKANPLLAPTKIAVLAALNITDEYMKLQEDYKDMLEILKNE</sequence>
<proteinExistence type="predicted"/>
<dbReference type="GO" id="GO:0043093">
    <property type="term" value="P:FtsZ-dependent cytokinesis"/>
    <property type="evidence" value="ECO:0007669"/>
    <property type="project" value="TreeGrafter"/>
</dbReference>
<dbReference type="PANTHER" id="PTHR34981">
    <property type="entry name" value="CELL DIVISION PROTEIN ZAPA"/>
    <property type="match status" value="1"/>
</dbReference>
<dbReference type="GO" id="GO:0032153">
    <property type="term" value="C:cell division site"/>
    <property type="evidence" value="ECO:0007669"/>
    <property type="project" value="TreeGrafter"/>
</dbReference>
<accession>A0A9Y2AJ26</accession>
<dbReference type="InterPro" id="IPR053712">
    <property type="entry name" value="Bac_CellDiv_Activator"/>
</dbReference>
<evidence type="ECO:0000256" key="2">
    <source>
        <dbReference type="ARBA" id="ARBA00015195"/>
    </source>
</evidence>
<keyword evidence="5" id="KW-0717">Septation</keyword>
<reference evidence="10" key="1">
    <citation type="submission" date="2023-03" db="EMBL/GenBank/DDBJ databases">
        <title>Selenobaculum gbiensis gen. nov. sp. nov., a new bacterium isolated from the gut microbiota of IBD patient.</title>
        <authorList>
            <person name="Yeo S."/>
            <person name="Park H."/>
            <person name="Huh C.S."/>
        </authorList>
    </citation>
    <scope>NUCLEOTIDE SEQUENCE</scope>
    <source>
        <strain evidence="10">ICN-92133</strain>
    </source>
</reference>
<dbReference type="AlphaFoldDB" id="A0A9Y2AJ26"/>
<comment type="function">
    <text evidence="7">Activator of cell division through the inhibition of FtsZ GTPase activity, therefore promoting FtsZ assembly into bundles of protofilaments necessary for the formation of the division Z ring. It is recruited early at mid-cell but it is not essential for cell division.</text>
</comment>
<dbReference type="InterPro" id="IPR007838">
    <property type="entry name" value="Cell_div_ZapA-like"/>
</dbReference>
<evidence type="ECO:0000256" key="3">
    <source>
        <dbReference type="ARBA" id="ARBA00022490"/>
    </source>
</evidence>
<keyword evidence="11" id="KW-1185">Reference proteome</keyword>
<keyword evidence="6" id="KW-0131">Cell cycle</keyword>
<comment type="subunit">
    <text evidence="8">Homodimer. Interacts with FtsZ.</text>
</comment>
<dbReference type="InterPro" id="IPR036192">
    <property type="entry name" value="Cell_div_ZapA-like_sf"/>
</dbReference>
<name>A0A9Y2AJ26_9FIRM</name>
<comment type="subcellular location">
    <subcellularLocation>
        <location evidence="1">Cytoplasm</location>
    </subcellularLocation>
</comment>
<dbReference type="GO" id="GO:0000917">
    <property type="term" value="P:division septum assembly"/>
    <property type="evidence" value="ECO:0007669"/>
    <property type="project" value="UniProtKB-KW"/>
</dbReference>
<evidence type="ECO:0000256" key="5">
    <source>
        <dbReference type="ARBA" id="ARBA00023210"/>
    </source>
</evidence>
<dbReference type="GO" id="GO:0000921">
    <property type="term" value="P:septin ring assembly"/>
    <property type="evidence" value="ECO:0007669"/>
    <property type="project" value="TreeGrafter"/>
</dbReference>
<dbReference type="EMBL" id="CP120678">
    <property type="protein sequence ID" value="WIW71754.1"/>
    <property type="molecule type" value="Genomic_DNA"/>
</dbReference>
<evidence type="ECO:0000256" key="7">
    <source>
        <dbReference type="ARBA" id="ARBA00024910"/>
    </source>
</evidence>
<dbReference type="SUPFAM" id="SSF102829">
    <property type="entry name" value="Cell division protein ZapA-like"/>
    <property type="match status" value="1"/>
</dbReference>
<evidence type="ECO:0000256" key="1">
    <source>
        <dbReference type="ARBA" id="ARBA00004496"/>
    </source>
</evidence>
<dbReference type="Pfam" id="PF05164">
    <property type="entry name" value="ZapA"/>
    <property type="match status" value="1"/>
</dbReference>
<evidence type="ECO:0000256" key="4">
    <source>
        <dbReference type="ARBA" id="ARBA00022618"/>
    </source>
</evidence>
<organism evidence="10 11">
    <name type="scientific">Selenobaculum gibii</name>
    <dbReference type="NCBI Taxonomy" id="3054208"/>
    <lineage>
        <taxon>Bacteria</taxon>
        <taxon>Bacillati</taxon>
        <taxon>Bacillota</taxon>
        <taxon>Negativicutes</taxon>
        <taxon>Selenomonadales</taxon>
        <taxon>Selenomonadaceae</taxon>
        <taxon>Selenobaculum</taxon>
    </lineage>
</organism>
<evidence type="ECO:0000256" key="6">
    <source>
        <dbReference type="ARBA" id="ARBA00023306"/>
    </source>
</evidence>
<evidence type="ECO:0000256" key="8">
    <source>
        <dbReference type="ARBA" id="ARBA00026068"/>
    </source>
</evidence>
<gene>
    <name evidence="10" type="primary">zapA</name>
    <name evidence="10" type="ORF">P3F81_05515</name>
</gene>
<dbReference type="GO" id="GO:0005829">
    <property type="term" value="C:cytosol"/>
    <property type="evidence" value="ECO:0007669"/>
    <property type="project" value="TreeGrafter"/>
</dbReference>
<dbReference type="Gene3D" id="6.10.250.790">
    <property type="match status" value="1"/>
</dbReference>
<dbReference type="GO" id="GO:0030428">
    <property type="term" value="C:cell septum"/>
    <property type="evidence" value="ECO:0007669"/>
    <property type="project" value="TreeGrafter"/>
</dbReference>
<evidence type="ECO:0000256" key="9">
    <source>
        <dbReference type="ARBA" id="ARBA00033158"/>
    </source>
</evidence>
<dbReference type="Proteomes" id="UP001243623">
    <property type="component" value="Chromosome"/>
</dbReference>
<keyword evidence="4 10" id="KW-0132">Cell division</keyword>